<evidence type="ECO:0000313" key="2">
    <source>
        <dbReference type="Proteomes" id="UP000760480"/>
    </source>
</evidence>
<sequence length="157" mass="17400">MATENPMESMAWMLALDDRLRAAVGEHELIHLIEAPTLLDVPLSPHYCRRAILWNDLLLPAMDLAAWLWGREQPAQPTRKLAGVVAYQPQMGAAEYGVLLLSDIPARTRVSDTQACKLPEQPTGWRDLAISCFLDAETPVPILDLPFIFSGGLLTAR</sequence>
<protein>
    <recommendedName>
        <fullName evidence="3">CheW-like domain-containing protein</fullName>
    </recommendedName>
</protein>
<gene>
    <name evidence="1" type="ORF">E4P82_01445</name>
</gene>
<comment type="caution">
    <text evidence="1">The sequence shown here is derived from an EMBL/GenBank/DDBJ whole genome shotgun (WGS) entry which is preliminary data.</text>
</comment>
<evidence type="ECO:0000313" key="1">
    <source>
        <dbReference type="EMBL" id="NMQ17978.1"/>
    </source>
</evidence>
<keyword evidence="2" id="KW-1185">Reference proteome</keyword>
<dbReference type="SUPFAM" id="SSF50341">
    <property type="entry name" value="CheW-like"/>
    <property type="match status" value="1"/>
</dbReference>
<dbReference type="Proteomes" id="UP000760480">
    <property type="component" value="Unassembled WGS sequence"/>
</dbReference>
<proteinExistence type="predicted"/>
<accession>A0ABX1TF30</accession>
<evidence type="ECO:0008006" key="3">
    <source>
        <dbReference type="Google" id="ProtNLM"/>
    </source>
</evidence>
<dbReference type="InterPro" id="IPR036061">
    <property type="entry name" value="CheW-like_dom_sf"/>
</dbReference>
<dbReference type="RefSeq" id="WP_169247228.1">
    <property type="nucleotide sequence ID" value="NZ_SPMZ01000004.1"/>
</dbReference>
<dbReference type="EMBL" id="SPMZ01000004">
    <property type="protein sequence ID" value="NMQ17978.1"/>
    <property type="molecule type" value="Genomic_DNA"/>
</dbReference>
<reference evidence="1 2" key="1">
    <citation type="submission" date="2019-03" db="EMBL/GenBank/DDBJ databases">
        <title>Metabolic reconstructions from genomes of highly enriched 'Candidatus Accumulibacter' and 'Candidatus Competibacter' bioreactor populations.</title>
        <authorList>
            <person name="Annavajhala M.K."/>
            <person name="Welles L."/>
            <person name="Abbas B."/>
            <person name="Sorokin D."/>
            <person name="Park H."/>
            <person name="Van Loosdrecht M."/>
            <person name="Chandran K."/>
        </authorList>
    </citation>
    <scope>NUCLEOTIDE SEQUENCE [LARGE SCALE GENOMIC DNA]</scope>
    <source>
        <strain evidence="1 2">SBR_G</strain>
    </source>
</reference>
<name>A0ABX1TF30_9GAMM</name>
<organism evidence="1 2">
    <name type="scientific">Candidatus Competibacter phosphatis</name>
    <dbReference type="NCBI Taxonomy" id="221280"/>
    <lineage>
        <taxon>Bacteria</taxon>
        <taxon>Pseudomonadati</taxon>
        <taxon>Pseudomonadota</taxon>
        <taxon>Gammaproteobacteria</taxon>
        <taxon>Candidatus Competibacteraceae</taxon>
        <taxon>Candidatus Competibacter</taxon>
    </lineage>
</organism>